<organism evidence="1 2">
    <name type="scientific">Artomyces pyxidatus</name>
    <dbReference type="NCBI Taxonomy" id="48021"/>
    <lineage>
        <taxon>Eukaryota</taxon>
        <taxon>Fungi</taxon>
        <taxon>Dikarya</taxon>
        <taxon>Basidiomycota</taxon>
        <taxon>Agaricomycotina</taxon>
        <taxon>Agaricomycetes</taxon>
        <taxon>Russulales</taxon>
        <taxon>Auriscalpiaceae</taxon>
        <taxon>Artomyces</taxon>
    </lineage>
</organism>
<evidence type="ECO:0000313" key="2">
    <source>
        <dbReference type="Proteomes" id="UP000814140"/>
    </source>
</evidence>
<gene>
    <name evidence="1" type="ORF">BV25DRAFT_334870</name>
</gene>
<evidence type="ECO:0000313" key="1">
    <source>
        <dbReference type="EMBL" id="KAI0064040.1"/>
    </source>
</evidence>
<comment type="caution">
    <text evidence="1">The sequence shown here is derived from an EMBL/GenBank/DDBJ whole genome shotgun (WGS) entry which is preliminary data.</text>
</comment>
<sequence length="304" mass="33729">MNSSFLFPLTFYSASLESWAADLHASCLEADQCFLEQIVHYKAVNDMEHEFLLVSVRHPAGSLLYLGVDRNAEEGNPEQVSDKSSSSRYILDTLMNSSSSTSTSSPSTAMPPVGTAFDGVQISHDGTPAPILARHGPVLPLNTLTFPRATPSTRPSLLHLSVLLLVIRADFPSYVLLKHQCYFFARSTLLCLAALFDGAEEPHPEHGALQGTWRGAHVSFYEAGKTAVQNMLLLPLVDFPVLLVPAGLFALYSAVRLYDGHTVSNTDDRRKIGDDKIMKQDLLQRYREAWSRFTLERERVQMMA</sequence>
<name>A0ACB8T5K4_9AGAM</name>
<dbReference type="Proteomes" id="UP000814140">
    <property type="component" value="Unassembled WGS sequence"/>
</dbReference>
<reference evidence="1" key="1">
    <citation type="submission" date="2021-03" db="EMBL/GenBank/DDBJ databases">
        <authorList>
            <consortium name="DOE Joint Genome Institute"/>
            <person name="Ahrendt S."/>
            <person name="Looney B.P."/>
            <person name="Miyauchi S."/>
            <person name="Morin E."/>
            <person name="Drula E."/>
            <person name="Courty P.E."/>
            <person name="Chicoki N."/>
            <person name="Fauchery L."/>
            <person name="Kohler A."/>
            <person name="Kuo A."/>
            <person name="Labutti K."/>
            <person name="Pangilinan J."/>
            <person name="Lipzen A."/>
            <person name="Riley R."/>
            <person name="Andreopoulos W."/>
            <person name="He G."/>
            <person name="Johnson J."/>
            <person name="Barry K.W."/>
            <person name="Grigoriev I.V."/>
            <person name="Nagy L."/>
            <person name="Hibbett D."/>
            <person name="Henrissat B."/>
            <person name="Matheny P.B."/>
            <person name="Labbe J."/>
            <person name="Martin F."/>
        </authorList>
    </citation>
    <scope>NUCLEOTIDE SEQUENCE</scope>
    <source>
        <strain evidence="1">HHB10654</strain>
    </source>
</reference>
<reference evidence="1" key="2">
    <citation type="journal article" date="2022" name="New Phytol.">
        <title>Evolutionary transition to the ectomycorrhizal habit in the genomes of a hyperdiverse lineage of mushroom-forming fungi.</title>
        <authorList>
            <person name="Looney B."/>
            <person name="Miyauchi S."/>
            <person name="Morin E."/>
            <person name="Drula E."/>
            <person name="Courty P.E."/>
            <person name="Kohler A."/>
            <person name="Kuo A."/>
            <person name="LaButti K."/>
            <person name="Pangilinan J."/>
            <person name="Lipzen A."/>
            <person name="Riley R."/>
            <person name="Andreopoulos W."/>
            <person name="He G."/>
            <person name="Johnson J."/>
            <person name="Nolan M."/>
            <person name="Tritt A."/>
            <person name="Barry K.W."/>
            <person name="Grigoriev I.V."/>
            <person name="Nagy L.G."/>
            <person name="Hibbett D."/>
            <person name="Henrissat B."/>
            <person name="Matheny P.B."/>
            <person name="Labbe J."/>
            <person name="Martin F.M."/>
        </authorList>
    </citation>
    <scope>NUCLEOTIDE SEQUENCE</scope>
    <source>
        <strain evidence="1">HHB10654</strain>
    </source>
</reference>
<dbReference type="EMBL" id="MU277200">
    <property type="protein sequence ID" value="KAI0064040.1"/>
    <property type="molecule type" value="Genomic_DNA"/>
</dbReference>
<keyword evidence="2" id="KW-1185">Reference proteome</keyword>
<accession>A0ACB8T5K4</accession>
<proteinExistence type="predicted"/>
<protein>
    <submittedName>
        <fullName evidence="1">Uncharacterized protein</fullName>
    </submittedName>
</protein>